<dbReference type="RefSeq" id="WP_157318557.1">
    <property type="nucleotide sequence ID" value="NZ_WSEM01000007.1"/>
</dbReference>
<reference evidence="1 2" key="1">
    <citation type="submission" date="2019-12" db="EMBL/GenBank/DDBJ databases">
        <authorList>
            <person name="Huq M.A."/>
        </authorList>
    </citation>
    <scope>NUCLEOTIDE SEQUENCE [LARGE SCALE GENOMIC DNA]</scope>
    <source>
        <strain evidence="1 2">MAH-34</strain>
    </source>
</reference>
<evidence type="ECO:0008006" key="3">
    <source>
        <dbReference type="Google" id="ProtNLM"/>
    </source>
</evidence>
<sequence length="214" mass="24078">MKLPIFIVLLVCFLLVSTLLVNRDFRTVDQEIDHNLNNISIGPGVSSNPYDYITDNEAFENIVSLGSEALPALHNKLSMSDENGLKEYYLAVAIEQIAGVDLKQSQSTFWDTPNGFIQMWSRYLETIPSHVDEISKDANLSQEERVKQLIKLGTPAVPFILDEIELGDEGLLSAFNVLTRNSAATADILDKKAWASENKDQFAELKRYVLEKRN</sequence>
<comment type="caution">
    <text evidence="1">The sequence shown here is derived from an EMBL/GenBank/DDBJ whole genome shotgun (WGS) entry which is preliminary data.</text>
</comment>
<gene>
    <name evidence="1" type="ORF">GON05_07620</name>
</gene>
<keyword evidence="2" id="KW-1185">Reference proteome</keyword>
<dbReference type="Proteomes" id="UP000467637">
    <property type="component" value="Unassembled WGS sequence"/>
</dbReference>
<evidence type="ECO:0000313" key="2">
    <source>
        <dbReference type="Proteomes" id="UP000467637"/>
    </source>
</evidence>
<organism evidence="1 2">
    <name type="scientific">Paenibacillus anseongense</name>
    <dbReference type="NCBI Taxonomy" id="2682845"/>
    <lineage>
        <taxon>Bacteria</taxon>
        <taxon>Bacillati</taxon>
        <taxon>Bacillota</taxon>
        <taxon>Bacilli</taxon>
        <taxon>Bacillales</taxon>
        <taxon>Paenibacillaceae</taxon>
        <taxon>Paenibacillus</taxon>
    </lineage>
</organism>
<evidence type="ECO:0000313" key="1">
    <source>
        <dbReference type="EMBL" id="MVQ34520.1"/>
    </source>
</evidence>
<accession>A0ABW9U5L1</accession>
<name>A0ABW9U5L1_9BACL</name>
<protein>
    <recommendedName>
        <fullName evidence="3">DUF4375 domain-containing protein</fullName>
    </recommendedName>
</protein>
<dbReference type="EMBL" id="WSEM01000007">
    <property type="protein sequence ID" value="MVQ34520.1"/>
    <property type="molecule type" value="Genomic_DNA"/>
</dbReference>
<proteinExistence type="predicted"/>